<dbReference type="SUPFAM" id="SSF53335">
    <property type="entry name" value="S-adenosyl-L-methionine-dependent methyltransferases"/>
    <property type="match status" value="1"/>
</dbReference>
<dbReference type="InterPro" id="IPR020841">
    <property type="entry name" value="PKS_Beta-ketoAc_synthase_dom"/>
</dbReference>
<evidence type="ECO:0000259" key="8">
    <source>
        <dbReference type="PROSITE" id="PS50075"/>
    </source>
</evidence>
<dbReference type="SUPFAM" id="SSF47336">
    <property type="entry name" value="ACP-like"/>
    <property type="match status" value="1"/>
</dbReference>
<dbReference type="PROSITE" id="PS52019">
    <property type="entry name" value="PKS_MFAS_DH"/>
    <property type="match status" value="1"/>
</dbReference>
<dbReference type="GO" id="GO:0006633">
    <property type="term" value="P:fatty acid biosynthetic process"/>
    <property type="evidence" value="ECO:0007669"/>
    <property type="project" value="InterPro"/>
</dbReference>
<keyword evidence="5" id="KW-0012">Acyltransferase</keyword>
<dbReference type="InterPro" id="IPR032088">
    <property type="entry name" value="SAT"/>
</dbReference>
<evidence type="ECO:0000256" key="4">
    <source>
        <dbReference type="ARBA" id="ARBA00023268"/>
    </source>
</evidence>
<dbReference type="PROSITE" id="PS50075">
    <property type="entry name" value="CARRIER"/>
    <property type="match status" value="1"/>
</dbReference>
<dbReference type="SUPFAM" id="SSF55048">
    <property type="entry name" value="Probable ACP-binding domain of malonyl-CoA ACP transacylase"/>
    <property type="match status" value="1"/>
</dbReference>
<protein>
    <submittedName>
        <fullName evidence="11">Type I Iterative PKS</fullName>
    </submittedName>
</protein>
<evidence type="ECO:0000256" key="2">
    <source>
        <dbReference type="ARBA" id="ARBA00022553"/>
    </source>
</evidence>
<dbReference type="Pfam" id="PF00550">
    <property type="entry name" value="PP-binding"/>
    <property type="match status" value="1"/>
</dbReference>
<dbReference type="CDD" id="cd02440">
    <property type="entry name" value="AdoMet_MTases"/>
    <property type="match status" value="1"/>
</dbReference>
<dbReference type="Pfam" id="PF18558">
    <property type="entry name" value="HTH_51"/>
    <property type="match status" value="1"/>
</dbReference>
<comment type="caution">
    <text evidence="11">The sequence shown here is derived from an EMBL/GenBank/DDBJ whole genome shotgun (WGS) entry which is preliminary data.</text>
</comment>
<dbReference type="SUPFAM" id="SSF51735">
    <property type="entry name" value="NAD(P)-binding Rossmann-fold domains"/>
    <property type="match status" value="1"/>
</dbReference>
<accession>A0AA43QYU6</accession>
<evidence type="ECO:0000313" key="11">
    <source>
        <dbReference type="EMBL" id="MDI1493418.1"/>
    </source>
</evidence>
<feature type="compositionally biased region" description="Low complexity" evidence="7">
    <location>
        <begin position="1736"/>
        <end position="1746"/>
    </location>
</feature>
<dbReference type="Gene3D" id="3.40.50.150">
    <property type="entry name" value="Vaccinia Virus protein VP39"/>
    <property type="match status" value="1"/>
</dbReference>
<dbReference type="PANTHER" id="PTHR45681">
    <property type="entry name" value="POLYKETIDE SYNTHASE 44-RELATED"/>
    <property type="match status" value="1"/>
</dbReference>
<dbReference type="Pfam" id="PF02801">
    <property type="entry name" value="Ketoacyl-synt_C"/>
    <property type="match status" value="1"/>
</dbReference>
<keyword evidence="4" id="KW-0511">Multifunctional enzyme</keyword>
<dbReference type="GO" id="GO:0031177">
    <property type="term" value="F:phosphopantetheine binding"/>
    <property type="evidence" value="ECO:0007669"/>
    <property type="project" value="InterPro"/>
</dbReference>
<dbReference type="GO" id="GO:0004315">
    <property type="term" value="F:3-oxoacyl-[acyl-carrier-protein] synthase activity"/>
    <property type="evidence" value="ECO:0007669"/>
    <property type="project" value="InterPro"/>
</dbReference>
<dbReference type="InterPro" id="IPR036291">
    <property type="entry name" value="NAD(P)-bd_dom_sf"/>
</dbReference>
<sequence>MTGNKLQIKPDKDSRQSTVFLFGPHVGTFTKQSMETLIRPICQSHHRDWILDTISGLPTYLNGFNSIRPEVARAVSGPSQLADLDSWLRHGATDIPSKATLPSIIVGPLVVLIQLAQYWRYLELLHQGQPPADLQASVVAASKSNSKFETLGFCFGLLGALSVASASNRQDFQKYGATAVRLAMLMGAQIDAREVWDKTSGKGGSISFAIAWLGSKQADEVRRIMDARSPDAYMAVLYDEARATVTTSESTAPLLVKQLRAAGAIVAEIGIKGHIHSPDADQKIDTDALVQFCSSMPDLQFAATANLALPTYDNRGKGGLVSSKHHESMTEMVLRSILVNQCDWYGTFSTVATKAKKPFVVTFGMERCVPPTLMRGLETRQVHFEDLALEKETGVGVDLSQLSAGVLNTQPAPVETAAGSEHDLSSNLAVALESNEDSVAVVGMSVKTAGADDLAEFAEMLRSGQSQHVPITRDRLMHDMLFREAPDSDPKRQYYGCFVRDSDAFDHKFFKRSPRESIAMDPQSRLVLEAAYQAVEQSGYFSELDHGHGLGQGTDSDSTNMNGKMHVGVYLGSCGVDYEHNISCYEPNAFTPTGALKSFITGRVSHHFGWTGPCMTFDTACSSSTVAIHTACRNLLSGECSAALAGGSNSITNMMWFQNLAAGSFVSPSGQCKPFDDSADGYCRAEGLGFVFLKKLSDAIRDGNPVLAVIPSTAVYQNMNSTPLFVPNAPSLSRLFTDVLRSAKVAARDVSLVEAHGTGTPVGDPAEYESIRTALGGPSSGRVKKLPIGSVKGHIGHTEGASGVLALIKVIMMMRGAFIPPQASFKKMNHSIDVRADDMMEVVTKLRPWEEDHKMALINNYGACGSNASLLVAQPPKSLRLSMTVEESSQYPFWIPGLDARAISAYAAKLSSYCRSLPQESSTLADISYVLNRQSNRGLAQSFIFSCRSMAEFQEKLAQVASAAEKDSALRAGVTPAKANRPVILCFGGQVSLFVGLDRKLYDSVTILRLHLDECDRMIKSLGLGSIYPYIFSQQPIRDPIKLQTVLFAMQYSCAKAWMDCGLETKVVAVVGHSFGEITALCVAGSLSLRDTVRLVAARAKLVRDFWGTDPGAMVAVEADLDLVESLLQEVNRSAGRNGSVNIACYNGPRSFTLAGSTAAVDALQQNMVSSAKFSSIKKKRLSVTNAFHSPLVEKLVAGLGHVGKGLTFHKPVIPVERATQENNELLDWTFVPQHMRQPVFFNHAVQRLATRHPQAVFLEAGSNSTVTVMAARALAQSNVATPEHYFQAVSITNTKGFDGLTDATVALWKQGLRMAFWAHHQQQTLQYASLLLPPYQFDKSPASRHWLPLKSPAEKVRESAEALVKERGEVWSKQQAGALEPKPLALWDFVGYQDKKQKTARFRINTQSDKYKGFVLGHVIAQTAPICPGTVECDMIIEALYSLHPDWKAKGMQPVVRDLINHMPICEDLSRCFYIELSALDKEMMQWSGQVFSVEKDAAVERPQIHANTRVSMRSSTDPAYVQEFAQFERLTSYTRCQEILDLSLDEDGVESLQGRQVYRAFSPVVDYSDIYRGLRYVIGRGGECAGHVQLDRQHRRADTWLDVPLSDSFSQVGGLWVNAMTDVPSGEMYIANGCELSMRSPKHTVAGRTETDVWHVYARHLRQGDKMFVTDLFVFDATTRELVEIMLGVQYGRVAKASMSKVLARMTKDESALRIKASSAAPYDSAPPAALPATTDATAVVAKPKPTKKKDSTKTEFGKAAPSPASGRRDITDEVRNLVASVSGIPVEEMELDADMADFGIDSLMGMELAREVEKAFKCTLDEVEQMEATTVRKFVLCVEHALFGADADVPLAESAGDDNDDYEVSSDEGSESSSLVVVETDDESASTTWSHLEPHSVKTPATSQTPLPAKPLEPTNVMTAQALPPAHSNLTLSPSDVLESFGEVKMGTDDLLREYQIDDTEKTILAGSNRLCAALVVEAFDELGSPLRTAAAGQPLDHVPYLPQHDRLMQCLYDFLERDARLIDIDVASGQLTRTYVAAPSKTSHAILQELIPRHPEFNVPNRLTFYAGQQLAGVLSGKTDGIKVLFGSPEGRELTAAMYCEHTFNRMNYGQMRDVIKGISERAGPHASGEPLKILEMGAGTGGTTIVLAPFLQSLNIPIEYTFTDLSPSMVANARRRFGKQYPFMRFATHDIEKAPVEDLQGHHIILASNAIHATHNLVTSLTNVRKALRPDGLLMVLEMTEVVPFVDLVFGLFEGWWFYDDGRKHAVVPAEHWEREMHAAGFGHVDWTDGNLPENAYQKVIMAMASGDQGPRLPKPAPKEQMDLDKGDVATRTADAERLLAKYTRGWATPGIQSLQAKRGQTKANSRAPKLGAVILVTGATGSLGSHIVQKLAEDRTIVQVVCVNRRSSVPVIERQQEAFLTRGIALTPRARAKLRILDTDTSQPQLGLPPHEYRGLVQSVTHIVHNAWPMSGTRPIAGFEPQLQGMRNLLDLAREAAIARDSAQIGFQFVSSIGVVGHSGLARVLERRVPLESTMPSGYTEAKWACERMLDETLHQHPDLFRAMVVRPGQIAGSSKSGFWNPAEHFAFLVKSSQYLRAWPDLDGVLQWVPVDHCAAVCADLILHHAEPSHPIYHIDNPVGQPWKQMSPVMARTLDIPADAIIPFDRWIKRVRTSPLVPDTENPAARPMMAEFLAGNFERMSCGGLILDTERAQEHSVTMASEGPVSPALAVKFVDKWREMGYLK</sequence>
<dbReference type="InterPro" id="IPR014031">
    <property type="entry name" value="Ketoacyl_synth_C"/>
</dbReference>
<feature type="region of interest" description="Disordered" evidence="7">
    <location>
        <begin position="1736"/>
        <end position="1774"/>
    </location>
</feature>
<dbReference type="Gene3D" id="3.40.50.720">
    <property type="entry name" value="NAD(P)-binding Rossmann-like Domain"/>
    <property type="match status" value="1"/>
</dbReference>
<keyword evidence="3" id="KW-0808">Transferase</keyword>
<evidence type="ECO:0000256" key="6">
    <source>
        <dbReference type="PROSITE-ProRule" id="PRU01363"/>
    </source>
</evidence>
<dbReference type="EMBL" id="JAPUFD010000026">
    <property type="protein sequence ID" value="MDI1493418.1"/>
    <property type="molecule type" value="Genomic_DNA"/>
</dbReference>
<dbReference type="CDD" id="cd00833">
    <property type="entry name" value="PKS"/>
    <property type="match status" value="1"/>
</dbReference>
<dbReference type="Pfam" id="PF00698">
    <property type="entry name" value="Acyl_transf_1"/>
    <property type="match status" value="1"/>
</dbReference>
<dbReference type="InterPro" id="IPR042104">
    <property type="entry name" value="PKS_dehydratase_sf"/>
</dbReference>
<dbReference type="SMART" id="SM00823">
    <property type="entry name" value="PKS_PP"/>
    <property type="match status" value="1"/>
</dbReference>
<dbReference type="InterPro" id="IPR016035">
    <property type="entry name" value="Acyl_Trfase/lysoPLipase"/>
</dbReference>
<name>A0AA43QYU6_9LECA</name>
<feature type="region of interest" description="C-terminal hotdog fold" evidence="6">
    <location>
        <begin position="1551"/>
        <end position="1702"/>
    </location>
</feature>
<dbReference type="InterPro" id="IPR036736">
    <property type="entry name" value="ACP-like_sf"/>
</dbReference>
<keyword evidence="12" id="KW-1185">Reference proteome</keyword>
<dbReference type="SMART" id="SM00825">
    <property type="entry name" value="PKS_KS"/>
    <property type="match status" value="1"/>
</dbReference>
<evidence type="ECO:0000256" key="7">
    <source>
        <dbReference type="SAM" id="MobiDB-lite"/>
    </source>
</evidence>
<dbReference type="InterPro" id="IPR016036">
    <property type="entry name" value="Malonyl_transacylase_ACP-bd"/>
</dbReference>
<gene>
    <name evidence="11" type="ORF">OHK93_005207</name>
</gene>
<evidence type="ECO:0000256" key="1">
    <source>
        <dbReference type="ARBA" id="ARBA00022450"/>
    </source>
</evidence>
<dbReference type="InterPro" id="IPR020806">
    <property type="entry name" value="PKS_PP-bd"/>
</dbReference>
<evidence type="ECO:0000256" key="3">
    <source>
        <dbReference type="ARBA" id="ARBA00022679"/>
    </source>
</evidence>
<dbReference type="Pfam" id="PF16073">
    <property type="entry name" value="SAT"/>
    <property type="match status" value="1"/>
</dbReference>
<feature type="active site" description="Proton donor; for dehydratase activity" evidence="6">
    <location>
        <position position="1609"/>
    </location>
</feature>
<dbReference type="InterPro" id="IPR009081">
    <property type="entry name" value="PP-bd_ACP"/>
</dbReference>
<dbReference type="PROSITE" id="PS00012">
    <property type="entry name" value="PHOSPHOPANTETHEINE"/>
    <property type="match status" value="1"/>
</dbReference>
<dbReference type="Gene3D" id="3.30.70.3290">
    <property type="match status" value="1"/>
</dbReference>
<dbReference type="Gene3D" id="3.10.129.110">
    <property type="entry name" value="Polyketide synthase dehydratase"/>
    <property type="match status" value="1"/>
</dbReference>
<dbReference type="InterPro" id="IPR041068">
    <property type="entry name" value="HTH_51"/>
</dbReference>
<dbReference type="InterPro" id="IPR014030">
    <property type="entry name" value="Ketoacyl_synth_N"/>
</dbReference>
<dbReference type="InterPro" id="IPR006162">
    <property type="entry name" value="Ppantetheine_attach_site"/>
</dbReference>
<keyword evidence="1" id="KW-0596">Phosphopantetheine</keyword>
<feature type="region of interest" description="N-terminal hotdog fold" evidence="6">
    <location>
        <begin position="1384"/>
        <end position="1519"/>
    </location>
</feature>
<evidence type="ECO:0000259" key="9">
    <source>
        <dbReference type="PROSITE" id="PS52004"/>
    </source>
</evidence>
<reference evidence="11" key="1">
    <citation type="journal article" date="2023" name="Genome Biol. Evol.">
        <title>First Whole Genome Sequence and Flow Cytometry Genome Size Data for the Lichen-Forming Fungus Ramalina farinacea (Ascomycota).</title>
        <authorList>
            <person name="Llewellyn T."/>
            <person name="Mian S."/>
            <person name="Hill R."/>
            <person name="Leitch I.J."/>
            <person name="Gaya E."/>
        </authorList>
    </citation>
    <scope>NUCLEOTIDE SEQUENCE</scope>
    <source>
        <strain evidence="11">LIQ254RAFAR</strain>
    </source>
</reference>
<feature type="active site" description="Proton acceptor; for dehydratase activity" evidence="6">
    <location>
        <position position="1419"/>
    </location>
</feature>
<dbReference type="Proteomes" id="UP001161017">
    <property type="component" value="Unassembled WGS sequence"/>
</dbReference>
<dbReference type="InterPro" id="IPR049900">
    <property type="entry name" value="PKS_mFAS_DH"/>
</dbReference>
<feature type="region of interest" description="Disordered" evidence="7">
    <location>
        <begin position="1855"/>
        <end position="1910"/>
    </location>
</feature>
<dbReference type="InterPro" id="IPR001227">
    <property type="entry name" value="Ac_transferase_dom_sf"/>
</dbReference>
<feature type="domain" description="Ketosynthase family 3 (KS3)" evidence="9">
    <location>
        <begin position="436"/>
        <end position="874"/>
    </location>
</feature>
<dbReference type="SMART" id="SM00827">
    <property type="entry name" value="PKS_AT"/>
    <property type="match status" value="1"/>
</dbReference>
<dbReference type="InterPro" id="IPR016039">
    <property type="entry name" value="Thiolase-like"/>
</dbReference>
<dbReference type="Pfam" id="PF08242">
    <property type="entry name" value="Methyltransf_12"/>
    <property type="match status" value="1"/>
</dbReference>
<feature type="compositionally biased region" description="Acidic residues" evidence="7">
    <location>
        <begin position="1858"/>
        <end position="1873"/>
    </location>
</feature>
<evidence type="ECO:0000259" key="10">
    <source>
        <dbReference type="PROSITE" id="PS52019"/>
    </source>
</evidence>
<organism evidence="11 12">
    <name type="scientific">Ramalina farinacea</name>
    <dbReference type="NCBI Taxonomy" id="258253"/>
    <lineage>
        <taxon>Eukaryota</taxon>
        <taxon>Fungi</taxon>
        <taxon>Dikarya</taxon>
        <taxon>Ascomycota</taxon>
        <taxon>Pezizomycotina</taxon>
        <taxon>Lecanoromycetes</taxon>
        <taxon>OSLEUM clade</taxon>
        <taxon>Lecanoromycetidae</taxon>
        <taxon>Lecanorales</taxon>
        <taxon>Lecanorineae</taxon>
        <taxon>Ramalinaceae</taxon>
        <taxon>Ramalina</taxon>
    </lineage>
</organism>
<dbReference type="Pfam" id="PF07993">
    <property type="entry name" value="NAD_binding_4"/>
    <property type="match status" value="1"/>
</dbReference>
<dbReference type="InterPro" id="IPR013217">
    <property type="entry name" value="Methyltransf_12"/>
</dbReference>
<dbReference type="PROSITE" id="PS52004">
    <property type="entry name" value="KS3_2"/>
    <property type="match status" value="1"/>
</dbReference>
<dbReference type="SUPFAM" id="SSF53901">
    <property type="entry name" value="Thiolase-like"/>
    <property type="match status" value="1"/>
</dbReference>
<feature type="domain" description="Carrier" evidence="8">
    <location>
        <begin position="1771"/>
        <end position="1845"/>
    </location>
</feature>
<dbReference type="GO" id="GO:0044550">
    <property type="term" value="P:secondary metabolite biosynthetic process"/>
    <property type="evidence" value="ECO:0007669"/>
    <property type="project" value="UniProtKB-ARBA"/>
</dbReference>
<evidence type="ECO:0000256" key="5">
    <source>
        <dbReference type="ARBA" id="ARBA00023315"/>
    </source>
</evidence>
<dbReference type="Pfam" id="PF00109">
    <property type="entry name" value="ketoacyl-synt"/>
    <property type="match status" value="1"/>
</dbReference>
<dbReference type="PROSITE" id="PS00606">
    <property type="entry name" value="KS3_1"/>
    <property type="match status" value="1"/>
</dbReference>
<proteinExistence type="predicted"/>
<dbReference type="InterPro" id="IPR050444">
    <property type="entry name" value="Polyketide_Synthase"/>
</dbReference>
<feature type="domain" description="PKS/mFAS DH" evidence="10">
    <location>
        <begin position="1384"/>
        <end position="1702"/>
    </location>
</feature>
<dbReference type="InterPro" id="IPR018201">
    <property type="entry name" value="Ketoacyl_synth_AS"/>
</dbReference>
<dbReference type="InterPro" id="IPR014043">
    <property type="entry name" value="Acyl_transferase_dom"/>
</dbReference>
<dbReference type="Gene3D" id="3.40.47.10">
    <property type="match status" value="1"/>
</dbReference>
<dbReference type="SUPFAM" id="SSF52151">
    <property type="entry name" value="FabD/lysophospholipase-like"/>
    <property type="match status" value="1"/>
</dbReference>
<keyword evidence="2" id="KW-0597">Phosphoprotein</keyword>
<dbReference type="Gene3D" id="1.10.1200.10">
    <property type="entry name" value="ACP-like"/>
    <property type="match status" value="1"/>
</dbReference>
<dbReference type="InterPro" id="IPR013120">
    <property type="entry name" value="FAR_NAD-bd"/>
</dbReference>
<dbReference type="InterPro" id="IPR029063">
    <property type="entry name" value="SAM-dependent_MTases_sf"/>
</dbReference>
<dbReference type="PANTHER" id="PTHR45681:SF6">
    <property type="entry name" value="POLYKETIDE SYNTHASE 37"/>
    <property type="match status" value="1"/>
</dbReference>
<evidence type="ECO:0000313" key="12">
    <source>
        <dbReference type="Proteomes" id="UP001161017"/>
    </source>
</evidence>
<dbReference type="Gene3D" id="3.40.366.10">
    <property type="entry name" value="Malonyl-Coenzyme A Acyl Carrier Protein, domain 2"/>
    <property type="match status" value="2"/>
</dbReference>